<comment type="caution">
    <text evidence="2">The sequence shown here is derived from an EMBL/GenBank/DDBJ whole genome shotgun (WGS) entry which is preliminary data.</text>
</comment>
<evidence type="ECO:0000313" key="2">
    <source>
        <dbReference type="EMBL" id="MCL6285737.1"/>
    </source>
</evidence>
<gene>
    <name evidence="2" type="ORF">M3P21_19595</name>
</gene>
<name>A0ABT0Q8J9_9RHOB</name>
<proteinExistence type="predicted"/>
<evidence type="ECO:0000313" key="3">
    <source>
        <dbReference type="Proteomes" id="UP001203880"/>
    </source>
</evidence>
<dbReference type="Proteomes" id="UP001203880">
    <property type="component" value="Unassembled WGS sequence"/>
</dbReference>
<organism evidence="2 3">
    <name type="scientific">Ruegeria spongiae</name>
    <dbReference type="NCBI Taxonomy" id="2942209"/>
    <lineage>
        <taxon>Bacteria</taxon>
        <taxon>Pseudomonadati</taxon>
        <taxon>Pseudomonadota</taxon>
        <taxon>Alphaproteobacteria</taxon>
        <taxon>Rhodobacterales</taxon>
        <taxon>Roseobacteraceae</taxon>
        <taxon>Ruegeria</taxon>
    </lineage>
</organism>
<feature type="domain" description="TniQ" evidence="1">
    <location>
        <begin position="6"/>
        <end position="139"/>
    </location>
</feature>
<dbReference type="InterPro" id="IPR009492">
    <property type="entry name" value="TniQ"/>
</dbReference>
<evidence type="ECO:0000259" key="1">
    <source>
        <dbReference type="Pfam" id="PF06527"/>
    </source>
</evidence>
<dbReference type="Pfam" id="PF06527">
    <property type="entry name" value="TniQ"/>
    <property type="match status" value="1"/>
</dbReference>
<reference evidence="2" key="1">
    <citation type="submission" date="2022-05" db="EMBL/GenBank/DDBJ databases">
        <authorList>
            <person name="Park J.-S."/>
        </authorList>
    </citation>
    <scope>NUCLEOTIDE SEQUENCE</scope>
    <source>
        <strain evidence="2">2012CJ41-6</strain>
    </source>
</reference>
<sequence length="620" mass="70298">MTRLALTLPPSPFEMPTSYLSRLAARNFSEDLETFCSDLGIDLGALSNGDMAVVRQINHLAGLPSDSFSQTTVVKTSTMKYRIGDEAMNTETFARTEIRFCPVCVAQDLAGGADPWNAIHYMHWQITQVRACWRHGVALSRHRQEANGFAGFDVTTLLRRQAQLNRLSDGDSQPKADAFDRYLSERIYGKHSASWCNELEIPALWKACEAFGVLMNHGHEARASKLPPQMRRDAMLTGFLILNDGPESIRSALDRYNRSKPRTRNQPHPSNGEVQRMLGSHRKMRSDLDPLRDIVREYFLENYPHSPGCTVLGVKLEQRRVHSMHSASRAIPVRRSVLEDMLIRRNLATRDANGAFRLKAVLKTELVDELRRERDNYLDQQQTADYLGCSFAMFKQLKLAGVLVPAGGAEHRARKGYRKDQLDDFLEALFAGTNWVPDAQDGTATIDLATRKANCTVPDIVRLLLEGKLTATGRLTRKFELNALLVQIDALNAALRRLEPNGYTLSKTCKILHIDFTTLKHLIELGFFSLERMKNNQTRFTAELIPATSVERFRSQYCTIGMIRERRQFAKRALHDELRAAGVDPIYDELGRRRLYRWRDLPEGLLSPREHAEGSSDASD</sequence>
<dbReference type="EMBL" id="JAMFMB010000036">
    <property type="protein sequence ID" value="MCL6285737.1"/>
    <property type="molecule type" value="Genomic_DNA"/>
</dbReference>
<accession>A0ABT0Q8J9</accession>
<keyword evidence="3" id="KW-1185">Reference proteome</keyword>
<protein>
    <submittedName>
        <fullName evidence="2">TniQ family protein</fullName>
    </submittedName>
</protein>
<dbReference type="RefSeq" id="WP_249712813.1">
    <property type="nucleotide sequence ID" value="NZ_JAMFMB010000036.1"/>
</dbReference>